<evidence type="ECO:0000256" key="11">
    <source>
        <dbReference type="PIRSR" id="PIRSR610347-3"/>
    </source>
</evidence>
<evidence type="ECO:0000256" key="7">
    <source>
        <dbReference type="ARBA" id="ARBA00023204"/>
    </source>
</evidence>
<evidence type="ECO:0000256" key="12">
    <source>
        <dbReference type="SAM" id="MobiDB-lite"/>
    </source>
</evidence>
<keyword evidence="4" id="KW-0227">DNA damage</keyword>
<protein>
    <recommendedName>
        <fullName evidence="13">PBZ-type domain-containing protein</fullName>
    </recommendedName>
</protein>
<evidence type="ECO:0000259" key="13">
    <source>
        <dbReference type="Pfam" id="PF10283"/>
    </source>
</evidence>
<evidence type="ECO:0000256" key="2">
    <source>
        <dbReference type="ARBA" id="ARBA00010205"/>
    </source>
</evidence>
<dbReference type="GO" id="GO:0005634">
    <property type="term" value="C:nucleus"/>
    <property type="evidence" value="ECO:0007669"/>
    <property type="project" value="UniProtKB-SubCell"/>
</dbReference>
<evidence type="ECO:0000256" key="5">
    <source>
        <dbReference type="ARBA" id="ARBA00022801"/>
    </source>
</evidence>
<feature type="domain" description="PBZ-type" evidence="13">
    <location>
        <begin position="24"/>
        <end position="47"/>
    </location>
</feature>
<keyword evidence="3" id="KW-0540">Nuclease</keyword>
<gene>
    <name evidence="14" type="ORF">ONE63_006974</name>
</gene>
<feature type="compositionally biased region" description="Polar residues" evidence="12">
    <location>
        <begin position="92"/>
        <end position="106"/>
    </location>
</feature>
<evidence type="ECO:0000256" key="9">
    <source>
        <dbReference type="PIRSR" id="PIRSR610347-1"/>
    </source>
</evidence>
<dbReference type="GO" id="GO:0003697">
    <property type="term" value="F:single-stranded DNA binding"/>
    <property type="evidence" value="ECO:0007669"/>
    <property type="project" value="TreeGrafter"/>
</dbReference>
<keyword evidence="8" id="KW-0539">Nucleus</keyword>
<evidence type="ECO:0000256" key="3">
    <source>
        <dbReference type="ARBA" id="ARBA00022722"/>
    </source>
</evidence>
<dbReference type="Pfam" id="PF10283">
    <property type="entry name" value="zf-CCHH"/>
    <property type="match status" value="1"/>
</dbReference>
<evidence type="ECO:0000256" key="4">
    <source>
        <dbReference type="ARBA" id="ARBA00022763"/>
    </source>
</evidence>
<dbReference type="AlphaFoldDB" id="A0AAV7XUM9"/>
<comment type="subcellular location">
    <subcellularLocation>
        <location evidence="1">Nucleus</location>
    </subcellularLocation>
</comment>
<keyword evidence="5" id="KW-0378">Hydrolase</keyword>
<dbReference type="GO" id="GO:0004527">
    <property type="term" value="F:exonuclease activity"/>
    <property type="evidence" value="ECO:0007669"/>
    <property type="project" value="UniProtKB-KW"/>
</dbReference>
<feature type="region of interest" description="Disordered" evidence="12">
    <location>
        <begin position="91"/>
        <end position="151"/>
    </location>
</feature>
<feature type="region of interest" description="Disordered" evidence="12">
    <location>
        <begin position="1"/>
        <end position="24"/>
    </location>
</feature>
<keyword evidence="15" id="KW-1185">Reference proteome</keyword>
<evidence type="ECO:0000256" key="1">
    <source>
        <dbReference type="ARBA" id="ARBA00004123"/>
    </source>
</evidence>
<sequence length="611" mass="68404">MNSDRPGKRPFAADDNPSSTKKSRQECQFGKKCYRKNPAHFQEFAHSHLSDIIKNWKDEKCLPPDLDPELRKVSNIVLDQLKIVRDLHRSSDMNIESSKPTTSNKGASPKPVPVQTPQNGSSIKSMSLTASQKPPNGSGEASAAQAEKMAKVMKEATKHHGDVQAKLDAAAPYYFFLTSIKDSPQTHNEPLTITFTELLDGGLGELDSSLQINFMVELGWLLAQYFYTGNRFKPLTLLYGVEDDDLKEGKKLPSNVTAVKVKMPTAFGHHHTKMSILAYKDNSIRVIVSTANLVESDWENRTQGLWISPKLPQLSLNADTTSGDSPTQFKTDLLRYLNSYRIPQVQEWIGRVRRADFSSVRVFLVASAPGTHYGPDMTLWGHRRLKSLLNTHVTDPKDSRSPWNKWPIIGQFSSIGTLGPDANSWVCGELKASMSAPSKPLEESSIKLIYPSLENVKGSHDGLLGGACLPYRRQVHAKQPWLTSYLYQWQSNSRFRTRAMPHIKSYARVSPCSNFLSWFLLTSANLSKAAWGAETKTKLPGPGLRILSYEAGVLFIPKFVVEDNVFSLETGSNQAGAGKRQEYQPFSLHYDLPLRAYKSGETPFFYDIFQE</sequence>
<evidence type="ECO:0000256" key="6">
    <source>
        <dbReference type="ARBA" id="ARBA00022839"/>
    </source>
</evidence>
<dbReference type="InterPro" id="IPR010347">
    <property type="entry name" value="Tdp1"/>
</dbReference>
<evidence type="ECO:0000256" key="8">
    <source>
        <dbReference type="ARBA" id="ARBA00023242"/>
    </source>
</evidence>
<dbReference type="Pfam" id="PF06087">
    <property type="entry name" value="Tyr-DNA_phospho"/>
    <property type="match status" value="1"/>
</dbReference>
<evidence type="ECO:0000313" key="14">
    <source>
        <dbReference type="EMBL" id="KAJ1528570.1"/>
    </source>
</evidence>
<dbReference type="PANTHER" id="PTHR12415:SF0">
    <property type="entry name" value="TYROSYL-DNA PHOSPHODIESTERASE 1"/>
    <property type="match status" value="1"/>
</dbReference>
<reference evidence="14" key="1">
    <citation type="submission" date="2022-12" db="EMBL/GenBank/DDBJ databases">
        <title>Chromosome-level genome assembly of the bean flower thrips Megalurothrips usitatus.</title>
        <authorList>
            <person name="Ma L."/>
            <person name="Liu Q."/>
            <person name="Li H."/>
            <person name="Cai W."/>
        </authorList>
    </citation>
    <scope>NUCLEOTIDE SEQUENCE</scope>
    <source>
        <strain evidence="14">Cailab_2022a</strain>
    </source>
</reference>
<proteinExistence type="inferred from homology"/>
<organism evidence="14 15">
    <name type="scientific">Megalurothrips usitatus</name>
    <name type="common">bean blossom thrips</name>
    <dbReference type="NCBI Taxonomy" id="439358"/>
    <lineage>
        <taxon>Eukaryota</taxon>
        <taxon>Metazoa</taxon>
        <taxon>Ecdysozoa</taxon>
        <taxon>Arthropoda</taxon>
        <taxon>Hexapoda</taxon>
        <taxon>Insecta</taxon>
        <taxon>Pterygota</taxon>
        <taxon>Neoptera</taxon>
        <taxon>Paraneoptera</taxon>
        <taxon>Thysanoptera</taxon>
        <taxon>Terebrantia</taxon>
        <taxon>Thripoidea</taxon>
        <taxon>Thripidae</taxon>
        <taxon>Megalurothrips</taxon>
    </lineage>
</organism>
<name>A0AAV7XUM9_9NEOP</name>
<dbReference type="Gene3D" id="3.30.870.10">
    <property type="entry name" value="Endonuclease Chain A"/>
    <property type="match status" value="2"/>
</dbReference>
<dbReference type="Proteomes" id="UP001075354">
    <property type="component" value="Chromosome 4"/>
</dbReference>
<dbReference type="CDD" id="cd09193">
    <property type="entry name" value="PLDc_mTdp1_1"/>
    <property type="match status" value="1"/>
</dbReference>
<comment type="caution">
    <text evidence="14">The sequence shown here is derived from an EMBL/GenBank/DDBJ whole genome shotgun (WGS) entry which is preliminary data.</text>
</comment>
<keyword evidence="6" id="KW-0269">Exonuclease</keyword>
<evidence type="ECO:0000313" key="15">
    <source>
        <dbReference type="Proteomes" id="UP001075354"/>
    </source>
</evidence>
<keyword evidence="7" id="KW-0234">DNA repair</keyword>
<dbReference type="GO" id="GO:0003690">
    <property type="term" value="F:double-stranded DNA binding"/>
    <property type="evidence" value="ECO:0007669"/>
    <property type="project" value="TreeGrafter"/>
</dbReference>
<evidence type="ECO:0000256" key="10">
    <source>
        <dbReference type="PIRSR" id="PIRSR610347-2"/>
    </source>
</evidence>
<dbReference type="SUPFAM" id="SSF56024">
    <property type="entry name" value="Phospholipase D/nuclease"/>
    <property type="match status" value="2"/>
</dbReference>
<dbReference type="GO" id="GO:0006281">
    <property type="term" value="P:DNA repair"/>
    <property type="evidence" value="ECO:0007669"/>
    <property type="project" value="UniProtKB-KW"/>
</dbReference>
<feature type="active site" description="Nucleophile" evidence="9">
    <location>
        <position position="271"/>
    </location>
</feature>
<dbReference type="GO" id="GO:0017005">
    <property type="term" value="F:3'-tyrosyl-DNA phosphodiesterase activity"/>
    <property type="evidence" value="ECO:0007669"/>
    <property type="project" value="TreeGrafter"/>
</dbReference>
<feature type="compositionally biased region" description="Polar residues" evidence="12">
    <location>
        <begin position="115"/>
        <end position="135"/>
    </location>
</feature>
<accession>A0AAV7XUM9</accession>
<dbReference type="InterPro" id="IPR019406">
    <property type="entry name" value="APLF_PBZ"/>
</dbReference>
<feature type="site" description="Interaction with DNA" evidence="11">
    <location>
        <position position="527"/>
    </location>
</feature>
<comment type="similarity">
    <text evidence="2">Belongs to the tyrosyl-DNA phosphodiesterase family.</text>
</comment>
<feature type="binding site" evidence="10">
    <location>
        <position position="504"/>
    </location>
    <ligand>
        <name>substrate</name>
    </ligand>
</feature>
<feature type="binding site" evidence="10">
    <location>
        <position position="273"/>
    </location>
    <ligand>
        <name>substrate</name>
    </ligand>
</feature>
<feature type="active site" description="Proton donor/acceptor" evidence="9">
    <location>
        <position position="502"/>
    </location>
</feature>
<dbReference type="PANTHER" id="PTHR12415">
    <property type="entry name" value="TYROSYL-DNA PHOSPHODIESTERASE 1"/>
    <property type="match status" value="1"/>
</dbReference>
<dbReference type="EMBL" id="JAPTSV010000004">
    <property type="protein sequence ID" value="KAJ1528570.1"/>
    <property type="molecule type" value="Genomic_DNA"/>
</dbReference>